<sequence length="66" mass="7659">MVSCWYLYQTCHDTSVHWLVVGAKHLYQFRVQQSTINNQQSTNNKIHNCYLIEKTFGILVVGEVNG</sequence>
<dbReference type="Proteomes" id="UP000235081">
    <property type="component" value="Unassembled WGS sequence"/>
</dbReference>
<protein>
    <submittedName>
        <fullName evidence="1">Uncharacterized protein</fullName>
    </submittedName>
</protein>
<accession>A0A2N6LKF2</accession>
<gene>
    <name evidence="1" type="ORF">CEN46_06100</name>
</gene>
<evidence type="ECO:0000313" key="2">
    <source>
        <dbReference type="Proteomes" id="UP000235081"/>
    </source>
</evidence>
<comment type="caution">
    <text evidence="1">The sequence shown here is derived from an EMBL/GenBank/DDBJ whole genome shotgun (WGS) entry which is preliminary data.</text>
</comment>
<proteinExistence type="predicted"/>
<name>A0A2N6LKF2_9CYAN</name>
<evidence type="ECO:0000313" key="1">
    <source>
        <dbReference type="EMBL" id="PMB25237.1"/>
    </source>
</evidence>
<dbReference type="EMBL" id="NMQE01000164">
    <property type="protein sequence ID" value="PMB25237.1"/>
    <property type="molecule type" value="Genomic_DNA"/>
</dbReference>
<reference evidence="1 2" key="1">
    <citation type="submission" date="2017-07" db="EMBL/GenBank/DDBJ databases">
        <title>Genomes of Fischerella (Mastigocladus) sp. strains.</title>
        <authorList>
            <person name="Miller S.R."/>
        </authorList>
    </citation>
    <scope>NUCLEOTIDE SEQUENCE [LARGE SCALE GENOMIC DNA]</scope>
    <source>
        <strain evidence="1 2">CCMEE 5318</strain>
    </source>
</reference>
<dbReference type="AlphaFoldDB" id="A0A2N6LKF2"/>
<organism evidence="1 2">
    <name type="scientific">Fischerella thermalis CCMEE 5318</name>
    <dbReference type="NCBI Taxonomy" id="2019666"/>
    <lineage>
        <taxon>Bacteria</taxon>
        <taxon>Bacillati</taxon>
        <taxon>Cyanobacteriota</taxon>
        <taxon>Cyanophyceae</taxon>
        <taxon>Nostocales</taxon>
        <taxon>Hapalosiphonaceae</taxon>
        <taxon>Fischerella</taxon>
    </lineage>
</organism>